<dbReference type="OrthoDB" id="9806052at2"/>
<dbReference type="InterPro" id="IPR038390">
    <property type="entry name" value="Metal_Tscrpt_repr_sf"/>
</dbReference>
<dbReference type="Pfam" id="PF02583">
    <property type="entry name" value="Trns_repr_metal"/>
    <property type="match status" value="1"/>
</dbReference>
<evidence type="ECO:0000256" key="1">
    <source>
        <dbReference type="ARBA" id="ARBA00005260"/>
    </source>
</evidence>
<dbReference type="GO" id="GO:0045892">
    <property type="term" value="P:negative regulation of DNA-templated transcription"/>
    <property type="evidence" value="ECO:0007669"/>
    <property type="project" value="UniProtKB-ARBA"/>
</dbReference>
<sequence length="90" mass="10191">MSHSEREKLKLQHRLKKIRGQFDAIERALSEEDDCAKILMQLSAVRGGVNGLMAEVLEDHLRLHLADRDGKGIAPDLAEDLVELVRSYLK</sequence>
<evidence type="ECO:0000313" key="3">
    <source>
        <dbReference type="Proteomes" id="UP000269669"/>
    </source>
</evidence>
<dbReference type="Gene3D" id="1.20.58.1000">
    <property type="entry name" value="Metal-sensitive repressor, helix protomer"/>
    <property type="match status" value="1"/>
</dbReference>
<dbReference type="RefSeq" id="WP_125484317.1">
    <property type="nucleotide sequence ID" value="NZ_RSDW01000001.1"/>
</dbReference>
<proteinExistence type="inferred from homology"/>
<dbReference type="Proteomes" id="UP000269669">
    <property type="component" value="Unassembled WGS sequence"/>
</dbReference>
<accession>A0A3R9NWX9</accession>
<gene>
    <name evidence="2" type="ORF">EDE15_1085</name>
</gene>
<comment type="caution">
    <text evidence="2">The sequence shown here is derived from an EMBL/GenBank/DDBJ whole genome shotgun (WGS) entry which is preliminary data.</text>
</comment>
<dbReference type="AlphaFoldDB" id="A0A3R9NWX9"/>
<dbReference type="GO" id="GO:0046872">
    <property type="term" value="F:metal ion binding"/>
    <property type="evidence" value="ECO:0007669"/>
    <property type="project" value="InterPro"/>
</dbReference>
<dbReference type="InterPro" id="IPR003735">
    <property type="entry name" value="Metal_Tscrpt_repr"/>
</dbReference>
<dbReference type="CDD" id="cd10153">
    <property type="entry name" value="RcnR-FrmR-like_DUF156"/>
    <property type="match status" value="1"/>
</dbReference>
<keyword evidence="3" id="KW-1185">Reference proteome</keyword>
<keyword evidence="2" id="KW-0238">DNA-binding</keyword>
<evidence type="ECO:0000313" key="2">
    <source>
        <dbReference type="EMBL" id="RSL15594.1"/>
    </source>
</evidence>
<dbReference type="PANTHER" id="PTHR33677:SF5">
    <property type="entry name" value="TRANSCRIPTIONAL REPRESSOR FRMR"/>
    <property type="match status" value="1"/>
</dbReference>
<comment type="similarity">
    <text evidence="1">Belongs to the FrmR/RcnR family.</text>
</comment>
<protein>
    <submittedName>
        <fullName evidence="2">DNA-binding FrmR family transcriptional regulator</fullName>
    </submittedName>
</protein>
<dbReference type="PANTHER" id="PTHR33677">
    <property type="entry name" value="TRANSCRIPTIONAL REPRESSOR FRMR-RELATED"/>
    <property type="match status" value="1"/>
</dbReference>
<dbReference type="EMBL" id="RSDW01000001">
    <property type="protein sequence ID" value="RSL15594.1"/>
    <property type="molecule type" value="Genomic_DNA"/>
</dbReference>
<organism evidence="2 3">
    <name type="scientific">Edaphobacter aggregans</name>
    <dbReference type="NCBI Taxonomy" id="570835"/>
    <lineage>
        <taxon>Bacteria</taxon>
        <taxon>Pseudomonadati</taxon>
        <taxon>Acidobacteriota</taxon>
        <taxon>Terriglobia</taxon>
        <taxon>Terriglobales</taxon>
        <taxon>Acidobacteriaceae</taxon>
        <taxon>Edaphobacter</taxon>
    </lineage>
</organism>
<reference evidence="2 3" key="1">
    <citation type="submission" date="2018-12" db="EMBL/GenBank/DDBJ databases">
        <title>Sequencing of bacterial isolates from soil warming experiment in Harvard Forest, Massachusetts, USA.</title>
        <authorList>
            <person name="Deangelis K."/>
        </authorList>
    </citation>
    <scope>NUCLEOTIDE SEQUENCE [LARGE SCALE GENOMIC DNA]</scope>
    <source>
        <strain evidence="2 3">EB153</strain>
    </source>
</reference>
<name>A0A3R9NWX9_9BACT</name>
<dbReference type="GO" id="GO:0003677">
    <property type="term" value="F:DNA binding"/>
    <property type="evidence" value="ECO:0007669"/>
    <property type="project" value="UniProtKB-KW"/>
</dbReference>